<comment type="caution">
    <text evidence="1">The sequence shown here is derived from an EMBL/GenBank/DDBJ whole genome shotgun (WGS) entry which is preliminary data.</text>
</comment>
<protein>
    <submittedName>
        <fullName evidence="1">Addiction module toxin RelE</fullName>
    </submittedName>
</protein>
<proteinExistence type="predicted"/>
<gene>
    <name evidence="1" type="ORF">C6W88_11030</name>
</gene>
<dbReference type="InterPro" id="IPR009387">
    <property type="entry name" value="HigB-2"/>
</dbReference>
<reference evidence="1 2" key="1">
    <citation type="submission" date="2018-03" db="EMBL/GenBank/DDBJ databases">
        <authorList>
            <person name="Zhou J."/>
            <person name="Li X."/>
            <person name="Xue M."/>
            <person name="Yin J."/>
        </authorList>
    </citation>
    <scope>NUCLEOTIDE SEQUENCE [LARGE SCALE GENOMIC DNA]</scope>
    <source>
        <strain evidence="1 2">SYSU ZJ2214</strain>
    </source>
</reference>
<evidence type="ECO:0000313" key="1">
    <source>
        <dbReference type="EMBL" id="PTL94876.1"/>
    </source>
</evidence>
<organism evidence="1 2">
    <name type="scientific">Halomonas litopenaei</name>
    <dbReference type="NCBI Taxonomy" id="2109328"/>
    <lineage>
        <taxon>Bacteria</taxon>
        <taxon>Pseudomonadati</taxon>
        <taxon>Pseudomonadota</taxon>
        <taxon>Gammaproteobacteria</taxon>
        <taxon>Oceanospirillales</taxon>
        <taxon>Halomonadaceae</taxon>
        <taxon>Halomonas</taxon>
    </lineage>
</organism>
<name>A0ABX5J0N0_9GAMM</name>
<sequence length="134" mass="15345">MARTRPVRIFKNAWFERFARKQKLDAAALRDAIQRAERGLIDADLGGGVIKQRVARPGQGKSDGYRTIILYRQAHRAFFVYGFAKSQQSNISDEEKVAFKRAAQHILELSEEHLVELIHKGHFLEVEDDGEEIP</sequence>
<accession>A0ABX5J0N0</accession>
<dbReference type="EMBL" id="PXNS01000005">
    <property type="protein sequence ID" value="PTL94876.1"/>
    <property type="molecule type" value="Genomic_DNA"/>
</dbReference>
<evidence type="ECO:0000313" key="2">
    <source>
        <dbReference type="Proteomes" id="UP000241895"/>
    </source>
</evidence>
<keyword evidence="2" id="KW-1185">Reference proteome</keyword>
<dbReference type="Pfam" id="PF06296">
    <property type="entry name" value="RelE"/>
    <property type="match status" value="1"/>
</dbReference>
<dbReference type="Proteomes" id="UP000241895">
    <property type="component" value="Unassembled WGS sequence"/>
</dbReference>
<dbReference type="RefSeq" id="WP_108132466.1">
    <property type="nucleotide sequence ID" value="NZ_PXNS01000005.1"/>
</dbReference>
<dbReference type="PIRSF" id="PIRSF018634">
    <property type="entry name" value="UCP018634"/>
    <property type="match status" value="1"/>
</dbReference>